<dbReference type="RefSeq" id="WP_121877062.1">
    <property type="nucleotide sequence ID" value="NZ_REFJ01000004.1"/>
</dbReference>
<evidence type="ECO:0000256" key="4">
    <source>
        <dbReference type="ARBA" id="ARBA00022833"/>
    </source>
</evidence>
<dbReference type="GO" id="GO:0033528">
    <property type="term" value="P:S-methylmethionine cycle"/>
    <property type="evidence" value="ECO:0007669"/>
    <property type="project" value="TreeGrafter"/>
</dbReference>
<dbReference type="Pfam" id="PF02574">
    <property type="entry name" value="S-methyl_trans"/>
    <property type="match status" value="1"/>
</dbReference>
<evidence type="ECO:0000313" key="7">
    <source>
        <dbReference type="EMBL" id="RMA79301.1"/>
    </source>
</evidence>
<dbReference type="GO" id="GO:0009086">
    <property type="term" value="P:methionine biosynthetic process"/>
    <property type="evidence" value="ECO:0007669"/>
    <property type="project" value="InterPro"/>
</dbReference>
<dbReference type="GO" id="GO:0032259">
    <property type="term" value="P:methylation"/>
    <property type="evidence" value="ECO:0007669"/>
    <property type="project" value="UniProtKB-KW"/>
</dbReference>
<keyword evidence="2 5" id="KW-0808">Transferase</keyword>
<gene>
    <name evidence="7" type="ORF">DFR27_1741</name>
</gene>
<evidence type="ECO:0000259" key="6">
    <source>
        <dbReference type="PROSITE" id="PS50970"/>
    </source>
</evidence>
<name>A0A3M0A285_9GAMM</name>
<dbReference type="PANTHER" id="PTHR46015:SF1">
    <property type="entry name" value="HOMOCYSTEINE S-METHYLTRANSFERASE-LIKE ISOFORM 1"/>
    <property type="match status" value="1"/>
</dbReference>
<dbReference type="InterPro" id="IPR051486">
    <property type="entry name" value="Hcy_S-methyltransferase"/>
</dbReference>
<evidence type="ECO:0000313" key="8">
    <source>
        <dbReference type="Proteomes" id="UP000267187"/>
    </source>
</evidence>
<keyword evidence="3 5" id="KW-0479">Metal-binding</keyword>
<keyword evidence="8" id="KW-1185">Reference proteome</keyword>
<keyword evidence="1 5" id="KW-0489">Methyltransferase</keyword>
<dbReference type="EMBL" id="REFJ01000004">
    <property type="protein sequence ID" value="RMA79301.1"/>
    <property type="molecule type" value="Genomic_DNA"/>
</dbReference>
<proteinExistence type="predicted"/>
<comment type="cofactor">
    <cofactor evidence="5">
        <name>Zn(2+)</name>
        <dbReference type="ChEBI" id="CHEBI:29105"/>
    </cofactor>
</comment>
<dbReference type="PROSITE" id="PS50970">
    <property type="entry name" value="HCY"/>
    <property type="match status" value="1"/>
</dbReference>
<evidence type="ECO:0000256" key="2">
    <source>
        <dbReference type="ARBA" id="ARBA00022679"/>
    </source>
</evidence>
<dbReference type="SUPFAM" id="SSF82282">
    <property type="entry name" value="Homocysteine S-methyltransferase"/>
    <property type="match status" value="1"/>
</dbReference>
<dbReference type="OrthoDB" id="9803687at2"/>
<sequence length="310" mass="33272">MNTIKSLTLPWQLSRFETPTILLDGGLAIELQNAGARVDSSLWTAKAIINRPEYVIAAHQAYLNAGARIISTASYQATITGLMESGLSGHEAKDVIRQSVELAEEARMRAKSDALIAASIGPYGAYLAGGEEYTGAYDIESDALRQFHLDRLNVIFETNADLLAIETIPNRMEVAVLADILRAKPDIAAWISLSCKNEHQLADGSELQPLIEKLNTLNNVVALGVNCCAPDLAGKLAAWLRTVTDKPLVIYPNLGQIYNATTKEWSGEGGSLTNTIANVVSSGTSLVGGCCEVDAKAISALNDQLWNTDN</sequence>
<evidence type="ECO:0000256" key="1">
    <source>
        <dbReference type="ARBA" id="ARBA00022603"/>
    </source>
</evidence>
<dbReference type="GO" id="GO:0008270">
    <property type="term" value="F:zinc ion binding"/>
    <property type="evidence" value="ECO:0007669"/>
    <property type="project" value="InterPro"/>
</dbReference>
<reference evidence="7 8" key="1">
    <citation type="submission" date="2018-10" db="EMBL/GenBank/DDBJ databases">
        <title>Genomic Encyclopedia of Type Strains, Phase IV (KMG-IV): sequencing the most valuable type-strain genomes for metagenomic binning, comparative biology and taxonomic classification.</title>
        <authorList>
            <person name="Goeker M."/>
        </authorList>
    </citation>
    <scope>NUCLEOTIDE SEQUENCE [LARGE SCALE GENOMIC DNA]</scope>
    <source>
        <strain evidence="7 8">DSM 25080</strain>
    </source>
</reference>
<protein>
    <submittedName>
        <fullName evidence="7">Homocysteine S-methyltransferase</fullName>
    </submittedName>
</protein>
<dbReference type="AlphaFoldDB" id="A0A3M0A285"/>
<feature type="domain" description="Hcy-binding" evidence="6">
    <location>
        <begin position="9"/>
        <end position="305"/>
    </location>
</feature>
<feature type="binding site" evidence="5">
    <location>
        <position position="227"/>
    </location>
    <ligand>
        <name>Zn(2+)</name>
        <dbReference type="ChEBI" id="CHEBI:29105"/>
    </ligand>
</feature>
<evidence type="ECO:0000256" key="5">
    <source>
        <dbReference type="PROSITE-ProRule" id="PRU00333"/>
    </source>
</evidence>
<dbReference type="InterPro" id="IPR036589">
    <property type="entry name" value="HCY_dom_sf"/>
</dbReference>
<accession>A0A3M0A285</accession>
<feature type="binding site" evidence="5">
    <location>
        <position position="290"/>
    </location>
    <ligand>
        <name>Zn(2+)</name>
        <dbReference type="ChEBI" id="CHEBI:29105"/>
    </ligand>
</feature>
<dbReference type="NCBIfam" id="NF007020">
    <property type="entry name" value="PRK09485.1"/>
    <property type="match status" value="1"/>
</dbReference>
<dbReference type="PANTHER" id="PTHR46015">
    <property type="entry name" value="ZGC:172121"/>
    <property type="match status" value="1"/>
</dbReference>
<keyword evidence="4 5" id="KW-0862">Zinc</keyword>
<feature type="binding site" evidence="5">
    <location>
        <position position="291"/>
    </location>
    <ligand>
        <name>Zn(2+)</name>
        <dbReference type="ChEBI" id="CHEBI:29105"/>
    </ligand>
</feature>
<dbReference type="Proteomes" id="UP000267187">
    <property type="component" value="Unassembled WGS sequence"/>
</dbReference>
<dbReference type="Gene3D" id="3.20.20.330">
    <property type="entry name" value="Homocysteine-binding-like domain"/>
    <property type="match status" value="1"/>
</dbReference>
<dbReference type="InterPro" id="IPR003726">
    <property type="entry name" value="HCY_dom"/>
</dbReference>
<comment type="caution">
    <text evidence="7">The sequence shown here is derived from an EMBL/GenBank/DDBJ whole genome shotgun (WGS) entry which is preliminary data.</text>
</comment>
<dbReference type="GO" id="GO:0008898">
    <property type="term" value="F:S-adenosylmethionine-homocysteine S-methyltransferase activity"/>
    <property type="evidence" value="ECO:0007669"/>
    <property type="project" value="TreeGrafter"/>
</dbReference>
<evidence type="ECO:0000256" key="3">
    <source>
        <dbReference type="ARBA" id="ARBA00022723"/>
    </source>
</evidence>
<organism evidence="7 8">
    <name type="scientific">Umboniibacter marinipuniceus</name>
    <dbReference type="NCBI Taxonomy" id="569599"/>
    <lineage>
        <taxon>Bacteria</taxon>
        <taxon>Pseudomonadati</taxon>
        <taxon>Pseudomonadota</taxon>
        <taxon>Gammaproteobacteria</taxon>
        <taxon>Cellvibrionales</taxon>
        <taxon>Cellvibrionaceae</taxon>
        <taxon>Umboniibacter</taxon>
    </lineage>
</organism>